<evidence type="ECO:0000256" key="2">
    <source>
        <dbReference type="ARBA" id="ARBA00022840"/>
    </source>
</evidence>
<keyword evidence="3" id="KW-0805">Transcription regulation</keyword>
<evidence type="ECO:0000313" key="8">
    <source>
        <dbReference type="Proteomes" id="UP000077519"/>
    </source>
</evidence>
<dbReference type="InterPro" id="IPR027417">
    <property type="entry name" value="P-loop_NTPase"/>
</dbReference>
<organism evidence="7 8">
    <name type="scientific">Rhodococcoides kyotonense</name>
    <dbReference type="NCBI Taxonomy" id="398843"/>
    <lineage>
        <taxon>Bacteria</taxon>
        <taxon>Bacillati</taxon>
        <taxon>Actinomycetota</taxon>
        <taxon>Actinomycetes</taxon>
        <taxon>Mycobacteriales</taxon>
        <taxon>Nocardiaceae</taxon>
        <taxon>Rhodococcoides</taxon>
    </lineage>
</organism>
<dbReference type="AlphaFoldDB" id="A0A177YIQ8"/>
<dbReference type="Pfam" id="PF01590">
    <property type="entry name" value="GAF"/>
    <property type="match status" value="1"/>
</dbReference>
<dbReference type="Gene3D" id="1.10.10.60">
    <property type="entry name" value="Homeodomain-like"/>
    <property type="match status" value="1"/>
</dbReference>
<dbReference type="PANTHER" id="PTHR32071">
    <property type="entry name" value="TRANSCRIPTIONAL REGULATORY PROTEIN"/>
    <property type="match status" value="1"/>
</dbReference>
<proteinExistence type="predicted"/>
<sequence length="465" mass="49858">MRASWLRSERYGVSADAVEPMFAGTEPAESLFHECGNEVLADLQRTMESEPVGMMLTDSDGVVLSRVSGDHSLLRALDAVHLAPGFGYSEREVGTNGLGLALADIAPTMVRADQHYSHSLTGFTCAAAPVVDPATGKLEGAVNLTTWSRTSSNLLLTLARSAASTIAGSMLARGSERRARPPSRRNLFRIEHPSSADGLELGPAWSEASTTACTAMSAGSVVAAVGPPSSGRATLLAQAARRVFPRHRILSAAAPDLADLQAWLDLWSFEAGRSDTVVVLRDVDTLPAYAAGQLRNLLFTAQGAAMPVALTAETYQDVPTALADVVTSVAAVPPLRNRPEDVMPLARHFAATFRGREVAFSPAAERALRNYDWPHDAAELSRVIARAINRSDIVDTPVLPTEVLAGPARRMSSIEAFEHGEIVRVLSGKLTMQQAAAELGMSRATLYRKIRYYKIDVARGRSAYR</sequence>
<keyword evidence="8" id="KW-1185">Reference proteome</keyword>
<evidence type="ECO:0000259" key="6">
    <source>
        <dbReference type="PROSITE" id="PS50045"/>
    </source>
</evidence>
<comment type="caution">
    <text evidence="7">The sequence shown here is derived from an EMBL/GenBank/DDBJ whole genome shotgun (WGS) entry which is preliminary data.</text>
</comment>
<keyword evidence="5" id="KW-0804">Transcription</keyword>
<keyword evidence="1" id="KW-0547">Nucleotide-binding</keyword>
<dbReference type="InterPro" id="IPR009057">
    <property type="entry name" value="Homeodomain-like_sf"/>
</dbReference>
<dbReference type="Gene3D" id="1.10.8.60">
    <property type="match status" value="1"/>
</dbReference>
<reference evidence="7 8" key="1">
    <citation type="submission" date="2016-03" db="EMBL/GenBank/DDBJ databases">
        <title>Genome sequence of Rhodococcus kyotonensis KB10.</title>
        <authorList>
            <person name="Jeong H."/>
            <person name="Hong C.E."/>
            <person name="Jo S.H."/>
            <person name="Park J.M."/>
        </authorList>
    </citation>
    <scope>NUCLEOTIDE SEQUENCE [LARGE SCALE GENOMIC DNA]</scope>
    <source>
        <strain evidence="7 8">KB10</strain>
    </source>
</reference>
<name>A0A177YIQ8_9NOCA</name>
<dbReference type="Proteomes" id="UP000077519">
    <property type="component" value="Unassembled WGS sequence"/>
</dbReference>
<evidence type="ECO:0000256" key="4">
    <source>
        <dbReference type="ARBA" id="ARBA00023125"/>
    </source>
</evidence>
<gene>
    <name evidence="7" type="ORF">A3K89_04650</name>
</gene>
<dbReference type="Pfam" id="PF02954">
    <property type="entry name" value="HTH_8"/>
    <property type="match status" value="1"/>
</dbReference>
<dbReference type="SUPFAM" id="SSF52540">
    <property type="entry name" value="P-loop containing nucleoside triphosphate hydrolases"/>
    <property type="match status" value="1"/>
</dbReference>
<evidence type="ECO:0000256" key="5">
    <source>
        <dbReference type="ARBA" id="ARBA00023163"/>
    </source>
</evidence>
<dbReference type="InterPro" id="IPR058031">
    <property type="entry name" value="AAA_lid_NorR"/>
</dbReference>
<dbReference type="Pfam" id="PF25601">
    <property type="entry name" value="AAA_lid_14"/>
    <property type="match status" value="1"/>
</dbReference>
<dbReference type="EMBL" id="LVHI01000012">
    <property type="protein sequence ID" value="OAK54968.1"/>
    <property type="molecule type" value="Genomic_DNA"/>
</dbReference>
<dbReference type="InterPro" id="IPR002078">
    <property type="entry name" value="Sigma_54_int"/>
</dbReference>
<feature type="domain" description="Sigma-54 factor interaction" evidence="6">
    <location>
        <begin position="332"/>
        <end position="389"/>
    </location>
</feature>
<accession>A0A177YIQ8</accession>
<dbReference type="GO" id="GO:0043565">
    <property type="term" value="F:sequence-specific DNA binding"/>
    <property type="evidence" value="ECO:0007669"/>
    <property type="project" value="InterPro"/>
</dbReference>
<evidence type="ECO:0000313" key="7">
    <source>
        <dbReference type="EMBL" id="OAK54968.1"/>
    </source>
</evidence>
<dbReference type="SUPFAM" id="SSF46689">
    <property type="entry name" value="Homeodomain-like"/>
    <property type="match status" value="1"/>
</dbReference>
<evidence type="ECO:0000256" key="1">
    <source>
        <dbReference type="ARBA" id="ARBA00022741"/>
    </source>
</evidence>
<dbReference type="Gene3D" id="3.30.450.40">
    <property type="match status" value="1"/>
</dbReference>
<keyword evidence="2" id="KW-0067">ATP-binding</keyword>
<dbReference type="InterPro" id="IPR003018">
    <property type="entry name" value="GAF"/>
</dbReference>
<evidence type="ECO:0000256" key="3">
    <source>
        <dbReference type="ARBA" id="ARBA00023015"/>
    </source>
</evidence>
<dbReference type="InterPro" id="IPR002197">
    <property type="entry name" value="HTH_Fis"/>
</dbReference>
<dbReference type="PROSITE" id="PS50045">
    <property type="entry name" value="SIGMA54_INTERACT_4"/>
    <property type="match status" value="1"/>
</dbReference>
<dbReference type="InterPro" id="IPR029016">
    <property type="entry name" value="GAF-like_dom_sf"/>
</dbReference>
<dbReference type="GO" id="GO:0006355">
    <property type="term" value="P:regulation of DNA-templated transcription"/>
    <property type="evidence" value="ECO:0007669"/>
    <property type="project" value="InterPro"/>
</dbReference>
<protein>
    <submittedName>
        <fullName evidence="7">Fis family transcriptional regulator</fullName>
    </submittedName>
</protein>
<keyword evidence="4" id="KW-0238">DNA-binding</keyword>
<dbReference type="GO" id="GO:0005524">
    <property type="term" value="F:ATP binding"/>
    <property type="evidence" value="ECO:0007669"/>
    <property type="project" value="UniProtKB-KW"/>
</dbReference>